<dbReference type="SMR" id="A0A445C4F6"/>
<keyword evidence="7" id="KW-0812">Transmembrane</keyword>
<dbReference type="InterPro" id="IPR002068">
    <property type="entry name" value="A-crystallin/Hsp20_dom"/>
</dbReference>
<dbReference type="EMBL" id="SDMP01000007">
    <property type="protein sequence ID" value="RYR45799.1"/>
    <property type="molecule type" value="Genomic_DNA"/>
</dbReference>
<protein>
    <recommendedName>
        <fullName evidence="8">SHSP domain-containing protein</fullName>
    </recommendedName>
</protein>
<dbReference type="STRING" id="3818.A0A445C4F6"/>
<evidence type="ECO:0000256" key="6">
    <source>
        <dbReference type="SAM" id="MobiDB-lite"/>
    </source>
</evidence>
<keyword evidence="2" id="KW-1003">Cell membrane</keyword>
<dbReference type="AlphaFoldDB" id="A0A445C4F6"/>
<comment type="subcellular location">
    <subcellularLocation>
        <location evidence="1">Cell membrane</location>
        <topology evidence="1">Single-pass membrane protein</topology>
    </subcellularLocation>
</comment>
<feature type="compositionally biased region" description="Low complexity" evidence="6">
    <location>
        <begin position="135"/>
        <end position="144"/>
    </location>
</feature>
<feature type="region of interest" description="Disordered" evidence="6">
    <location>
        <begin position="96"/>
        <end position="228"/>
    </location>
</feature>
<dbReference type="GO" id="GO:0034605">
    <property type="term" value="P:cellular response to heat"/>
    <property type="evidence" value="ECO:0007669"/>
    <property type="project" value="TreeGrafter"/>
</dbReference>
<proteinExistence type="inferred from homology"/>
<dbReference type="SUPFAM" id="SSF49764">
    <property type="entry name" value="HSP20-like chaperones"/>
    <property type="match status" value="1"/>
</dbReference>
<feature type="compositionally biased region" description="Basic and acidic residues" evidence="6">
    <location>
        <begin position="192"/>
        <end position="208"/>
    </location>
</feature>
<evidence type="ECO:0000256" key="3">
    <source>
        <dbReference type="ARBA" id="ARBA00022821"/>
    </source>
</evidence>
<evidence type="ECO:0000256" key="7">
    <source>
        <dbReference type="SAM" id="Phobius"/>
    </source>
</evidence>
<dbReference type="PANTHER" id="PTHR43670:SF73">
    <property type="entry name" value="INACTIVE PROTEIN RESTRICTED TEV MOVEMENT 2-LIKE"/>
    <property type="match status" value="1"/>
</dbReference>
<keyword evidence="10" id="KW-1185">Reference proteome</keyword>
<keyword evidence="7" id="KW-1133">Transmembrane helix</keyword>
<comment type="similarity">
    <text evidence="4 5">Belongs to the small heat shock protein (HSP20) family.</text>
</comment>
<dbReference type="PROSITE" id="PS01031">
    <property type="entry name" value="SHSP"/>
    <property type="match status" value="1"/>
</dbReference>
<name>A0A445C4F6_ARAHY</name>
<evidence type="ECO:0000256" key="2">
    <source>
        <dbReference type="ARBA" id="ARBA00022475"/>
    </source>
</evidence>
<evidence type="ECO:0000259" key="8">
    <source>
        <dbReference type="PROSITE" id="PS01031"/>
    </source>
</evidence>
<comment type="caution">
    <text evidence="9">The sequence shown here is derived from an EMBL/GenBank/DDBJ whole genome shotgun (WGS) entry which is preliminary data.</text>
</comment>
<evidence type="ECO:0000313" key="9">
    <source>
        <dbReference type="EMBL" id="RYR45799.1"/>
    </source>
</evidence>
<evidence type="ECO:0000256" key="5">
    <source>
        <dbReference type="RuleBase" id="RU003616"/>
    </source>
</evidence>
<keyword evidence="7" id="KW-0472">Membrane</keyword>
<dbReference type="CDD" id="cd06464">
    <property type="entry name" value="ACD_sHsps-like"/>
    <property type="match status" value="1"/>
</dbReference>
<dbReference type="GO" id="GO:0005886">
    <property type="term" value="C:plasma membrane"/>
    <property type="evidence" value="ECO:0007669"/>
    <property type="project" value="UniProtKB-SubCell"/>
</dbReference>
<evidence type="ECO:0000256" key="4">
    <source>
        <dbReference type="PROSITE-ProRule" id="PRU00285"/>
    </source>
</evidence>
<keyword evidence="3" id="KW-0611">Plant defense</keyword>
<dbReference type="GO" id="GO:0006952">
    <property type="term" value="P:defense response"/>
    <property type="evidence" value="ECO:0007669"/>
    <property type="project" value="UniProtKB-KW"/>
</dbReference>
<dbReference type="Proteomes" id="UP000289738">
    <property type="component" value="Chromosome A07"/>
</dbReference>
<feature type="transmembrane region" description="Helical" evidence="7">
    <location>
        <begin position="294"/>
        <end position="312"/>
    </location>
</feature>
<dbReference type="OrthoDB" id="1431247at2759"/>
<dbReference type="Gene3D" id="2.60.40.790">
    <property type="match status" value="1"/>
</dbReference>
<dbReference type="Pfam" id="PF00011">
    <property type="entry name" value="HSP20"/>
    <property type="match status" value="1"/>
</dbReference>
<evidence type="ECO:0000313" key="10">
    <source>
        <dbReference type="Proteomes" id="UP000289738"/>
    </source>
</evidence>
<accession>A0A445C4F6</accession>
<evidence type="ECO:0000256" key="1">
    <source>
        <dbReference type="ARBA" id="ARBA00004162"/>
    </source>
</evidence>
<reference evidence="9 10" key="1">
    <citation type="submission" date="2019-01" db="EMBL/GenBank/DDBJ databases">
        <title>Sequencing of cultivated peanut Arachis hypogaea provides insights into genome evolution and oil improvement.</title>
        <authorList>
            <person name="Chen X."/>
        </authorList>
    </citation>
    <scope>NUCLEOTIDE SEQUENCE [LARGE SCALE GENOMIC DNA]</scope>
    <source>
        <strain evidence="10">cv. Fuhuasheng</strain>
        <tissue evidence="9">Leaves</tissue>
    </source>
</reference>
<dbReference type="Gramene" id="arahy.Tifrunner.gnm2.ann2.Ah07g064900.1">
    <property type="protein sequence ID" value="arahy.Tifrunner.gnm2.ann2.Ah07g064900.1-CDS"/>
    <property type="gene ID" value="arahy.Tifrunner.gnm2.ann2.Ah07g064900"/>
</dbReference>
<feature type="compositionally biased region" description="Basic and acidic residues" evidence="6">
    <location>
        <begin position="148"/>
        <end position="178"/>
    </location>
</feature>
<organism evidence="9 10">
    <name type="scientific">Arachis hypogaea</name>
    <name type="common">Peanut</name>
    <dbReference type="NCBI Taxonomy" id="3818"/>
    <lineage>
        <taxon>Eukaryota</taxon>
        <taxon>Viridiplantae</taxon>
        <taxon>Streptophyta</taxon>
        <taxon>Embryophyta</taxon>
        <taxon>Tracheophyta</taxon>
        <taxon>Spermatophyta</taxon>
        <taxon>Magnoliopsida</taxon>
        <taxon>eudicotyledons</taxon>
        <taxon>Gunneridae</taxon>
        <taxon>Pentapetalae</taxon>
        <taxon>rosids</taxon>
        <taxon>fabids</taxon>
        <taxon>Fabales</taxon>
        <taxon>Fabaceae</taxon>
        <taxon>Papilionoideae</taxon>
        <taxon>50 kb inversion clade</taxon>
        <taxon>dalbergioids sensu lato</taxon>
        <taxon>Dalbergieae</taxon>
        <taxon>Pterocarpus clade</taxon>
        <taxon>Arachis</taxon>
    </lineage>
</organism>
<sequence length="332" mass="37774">MAQSSAAPNRVYQDFEPFYEWNEDQATATLTVMLPGFRREQLKVQVTSKPVLRINGEREVTQNVWRRFAKEFNIPSYCDTNEVTAKFERGMLNVKFPKIQGSPPKPQEQANAITSAPEEPKTKLESSQPQPQPQPTQEAQLEPPMITKQEDDQQKLSKNENEFETKPKFRPQKFEPEPRASTPEVDEQNLSKSEKKSIIKEEKEKSKESTPSNNNQVVGDNDGDKKVKFKGLSNKEESSLLAPRVNEKQGAKMVQRLKTRVLDFTLSLRSSSDDDRNKDVDQCLVKGIIKKPKILMNIIVAILLVMVLGIYVKNAFKSSSSSQGEANFHQEF</sequence>
<gene>
    <name evidence="9" type="ORF">Ahy_A07g031585</name>
</gene>
<dbReference type="PANTHER" id="PTHR43670">
    <property type="entry name" value="HEAT SHOCK PROTEIN 26"/>
    <property type="match status" value="1"/>
</dbReference>
<dbReference type="InterPro" id="IPR008978">
    <property type="entry name" value="HSP20-like_chaperone"/>
</dbReference>
<feature type="domain" description="SHSP" evidence="8">
    <location>
        <begin position="10"/>
        <end position="116"/>
    </location>
</feature>